<dbReference type="EMBL" id="VYZN01000049">
    <property type="protein sequence ID" value="KAE9528223.1"/>
    <property type="molecule type" value="Genomic_DNA"/>
</dbReference>
<dbReference type="Proteomes" id="UP000475862">
    <property type="component" value="Unassembled WGS sequence"/>
</dbReference>
<comment type="caution">
    <text evidence="2">The sequence shown here is derived from an EMBL/GenBank/DDBJ whole genome shotgun (WGS) entry which is preliminary data.</text>
</comment>
<name>A0A6G0T9A0_APHGL</name>
<feature type="region of interest" description="Disordered" evidence="1">
    <location>
        <begin position="240"/>
        <end position="264"/>
    </location>
</feature>
<protein>
    <submittedName>
        <fullName evidence="2">Uncharacterized protein</fullName>
    </submittedName>
</protein>
<keyword evidence="3" id="KW-1185">Reference proteome</keyword>
<dbReference type="AlphaFoldDB" id="A0A6G0T9A0"/>
<evidence type="ECO:0000313" key="2">
    <source>
        <dbReference type="EMBL" id="KAE9528223.1"/>
    </source>
</evidence>
<organism evidence="2 3">
    <name type="scientific">Aphis glycines</name>
    <name type="common">Soybean aphid</name>
    <dbReference type="NCBI Taxonomy" id="307491"/>
    <lineage>
        <taxon>Eukaryota</taxon>
        <taxon>Metazoa</taxon>
        <taxon>Ecdysozoa</taxon>
        <taxon>Arthropoda</taxon>
        <taxon>Hexapoda</taxon>
        <taxon>Insecta</taxon>
        <taxon>Pterygota</taxon>
        <taxon>Neoptera</taxon>
        <taxon>Paraneoptera</taxon>
        <taxon>Hemiptera</taxon>
        <taxon>Sternorrhyncha</taxon>
        <taxon>Aphidomorpha</taxon>
        <taxon>Aphidoidea</taxon>
        <taxon>Aphididae</taxon>
        <taxon>Aphidini</taxon>
        <taxon>Aphis</taxon>
        <taxon>Aphis</taxon>
    </lineage>
</organism>
<accession>A0A6G0T9A0</accession>
<evidence type="ECO:0000256" key="1">
    <source>
        <dbReference type="SAM" id="MobiDB-lite"/>
    </source>
</evidence>
<evidence type="ECO:0000313" key="3">
    <source>
        <dbReference type="Proteomes" id="UP000475862"/>
    </source>
</evidence>
<reference evidence="2 3" key="1">
    <citation type="submission" date="2019-08" db="EMBL/GenBank/DDBJ databases">
        <title>The genome of the soybean aphid Biotype 1, its phylome, world population structure and adaptation to the North American continent.</title>
        <authorList>
            <person name="Giordano R."/>
            <person name="Donthu R.K."/>
            <person name="Hernandez A.G."/>
            <person name="Wright C.L."/>
            <person name="Zimin A.V."/>
        </authorList>
    </citation>
    <scope>NUCLEOTIDE SEQUENCE [LARGE SCALE GENOMIC DNA]</scope>
    <source>
        <tissue evidence="2">Whole aphids</tissue>
    </source>
</reference>
<gene>
    <name evidence="2" type="ORF">AGLY_012645</name>
</gene>
<proteinExistence type="predicted"/>
<sequence length="471" mass="54848">MEYFYGLILDVINFNFKQSKNQLKFLICENKLKYICISSVYFLTTECSSLTVTLQSIYSIPLDWNSFSVYWYYHFHRDTTKSTTNDCATKSNKKGKENKNKLKFHCYDDGIMAITGLYAFTKSISHFDQWKPKSLLNATIISCKLKYVPVTNPNRPKSMVMMSIWSFQLKAPNPSSFHTTIWHMGGNIRAKNVLAMAPTNDMNSKYKTHVLFLFLHESGWEVKRETAFDIVAEPPESYKAHGQYDKRHNSHANVQHSHGRRKSIRRRTLTKLMPSKAYMAVPKNRGICDQWATAVLELRVGKSTKQYDRMIPRPMAIDMLAAVDKGAMNFKFLIMAHDIMGTKANIIFLKLIFRNEKNCFFSRHIPILYTIRIRPSSIFSLARPTFPNYNLHHTVLNYLSICIVLSLEIYYFHVFEVLNNYPQKVKLMMKIEILTPHGTYLFDGVGHEQYVHAAKSQLSYYDKYVDRGPEK</sequence>